<comment type="caution">
    <text evidence="1">The sequence shown here is derived from an EMBL/GenBank/DDBJ whole genome shotgun (WGS) entry which is preliminary data.</text>
</comment>
<protein>
    <submittedName>
        <fullName evidence="1">Uncharacterized protein</fullName>
    </submittedName>
</protein>
<accession>A0A9N9XYW4</accession>
<reference evidence="1 2" key="2">
    <citation type="submission" date="2021-10" db="EMBL/GenBank/DDBJ databases">
        <authorList>
            <person name="Piombo E."/>
        </authorList>
    </citation>
    <scope>NUCLEOTIDE SEQUENCE [LARGE SCALE GENOMIC DNA]</scope>
</reference>
<dbReference type="AlphaFoldDB" id="A0A9N9XYW4"/>
<keyword evidence="2" id="KW-1185">Reference proteome</keyword>
<proteinExistence type="predicted"/>
<name>A0A9N9XYW4_9HYPO</name>
<gene>
    <name evidence="1" type="ORF">CBYS24578_00017040</name>
</gene>
<dbReference type="OrthoDB" id="10292558at2759"/>
<dbReference type="EMBL" id="CABFNO020001395">
    <property type="protein sequence ID" value="CAG9985598.1"/>
    <property type="molecule type" value="Genomic_DNA"/>
</dbReference>
<reference evidence="2" key="1">
    <citation type="submission" date="2019-06" db="EMBL/GenBank/DDBJ databases">
        <authorList>
            <person name="Broberg M."/>
        </authorList>
    </citation>
    <scope>NUCLEOTIDE SEQUENCE [LARGE SCALE GENOMIC DNA]</scope>
</reference>
<evidence type="ECO:0000313" key="1">
    <source>
        <dbReference type="EMBL" id="CAG9985598.1"/>
    </source>
</evidence>
<sequence length="149" mass="16710">MGLLTAAKLLRKLPWVQEAISCKRIELTNTNDQREQLLIDIARDVFDYLRINRKEIPQAFSALINMMKATNILNHAMGLVDRLTNRPKRYHLFEKTTTAAAAYNESDGRKRQTRSANQLSIASTIGEAIDVVLAVEMSFVLVVPGTGPI</sequence>
<organism evidence="1 2">
    <name type="scientific">Clonostachys byssicola</name>
    <dbReference type="NCBI Taxonomy" id="160290"/>
    <lineage>
        <taxon>Eukaryota</taxon>
        <taxon>Fungi</taxon>
        <taxon>Dikarya</taxon>
        <taxon>Ascomycota</taxon>
        <taxon>Pezizomycotina</taxon>
        <taxon>Sordariomycetes</taxon>
        <taxon>Hypocreomycetidae</taxon>
        <taxon>Hypocreales</taxon>
        <taxon>Bionectriaceae</taxon>
        <taxon>Clonostachys</taxon>
    </lineage>
</organism>
<dbReference type="Proteomes" id="UP000754883">
    <property type="component" value="Unassembled WGS sequence"/>
</dbReference>
<evidence type="ECO:0000313" key="2">
    <source>
        <dbReference type="Proteomes" id="UP000754883"/>
    </source>
</evidence>